<evidence type="ECO:0000256" key="4">
    <source>
        <dbReference type="ARBA" id="ARBA00022679"/>
    </source>
</evidence>
<dbReference type="InterPro" id="IPR017665">
    <property type="entry name" value="Guanylate_kinase"/>
</dbReference>
<keyword evidence="4" id="KW-0808">Transferase</keyword>
<dbReference type="GO" id="GO:0004385">
    <property type="term" value="F:GMP kinase activity"/>
    <property type="evidence" value="ECO:0007669"/>
    <property type="project" value="UniProtKB-EC"/>
</dbReference>
<dbReference type="FunFam" id="3.30.63.10:FF:000002">
    <property type="entry name" value="Guanylate kinase 1"/>
    <property type="match status" value="1"/>
</dbReference>
<dbReference type="Gene3D" id="3.40.50.300">
    <property type="entry name" value="P-loop containing nucleotide triphosphate hydrolases"/>
    <property type="match status" value="1"/>
</dbReference>
<keyword evidence="6 11" id="KW-0418">Kinase</keyword>
<dbReference type="CDD" id="cd00071">
    <property type="entry name" value="GMPK"/>
    <property type="match status" value="1"/>
</dbReference>
<evidence type="ECO:0000256" key="2">
    <source>
        <dbReference type="ARBA" id="ARBA00012961"/>
    </source>
</evidence>
<dbReference type="InterPro" id="IPR008145">
    <property type="entry name" value="GK/Ca_channel_bsu"/>
</dbReference>
<sequence>MSPTTEVRPQDGRPIVISGPSGVGKGTLIQKLFDEYPDTFTFAVSHTTRKPRVGEIEGKNYFFVSSSEEFFSLVTQGAFVEHATFSGNHYGTSKQTIADQTEKGLVVVLDIEMNGVKQVKANSSVDARHIFIKPPSFDALEARLRMRGTEEIEEIDKRLVQARAELEYAETQGVHDKIIVNDDLERAFNELKEFIYQPADHKSGSQ</sequence>
<gene>
    <name evidence="11" type="ORF">N7476_004894</name>
</gene>
<name>A0A9W9U4Z0_9EURO</name>
<organism evidence="11 12">
    <name type="scientific">Penicillium atrosanguineum</name>
    <dbReference type="NCBI Taxonomy" id="1132637"/>
    <lineage>
        <taxon>Eukaryota</taxon>
        <taxon>Fungi</taxon>
        <taxon>Dikarya</taxon>
        <taxon>Ascomycota</taxon>
        <taxon>Pezizomycotina</taxon>
        <taxon>Eurotiomycetes</taxon>
        <taxon>Eurotiomycetidae</taxon>
        <taxon>Eurotiales</taxon>
        <taxon>Aspergillaceae</taxon>
        <taxon>Penicillium</taxon>
    </lineage>
</organism>
<evidence type="ECO:0000259" key="10">
    <source>
        <dbReference type="PROSITE" id="PS50052"/>
    </source>
</evidence>
<evidence type="ECO:0000256" key="5">
    <source>
        <dbReference type="ARBA" id="ARBA00022741"/>
    </source>
</evidence>
<dbReference type="GO" id="GO:0005829">
    <property type="term" value="C:cytosol"/>
    <property type="evidence" value="ECO:0007669"/>
    <property type="project" value="TreeGrafter"/>
</dbReference>
<keyword evidence="7" id="KW-0067">ATP-binding</keyword>
<dbReference type="InterPro" id="IPR008144">
    <property type="entry name" value="Guanylate_kin-like_dom"/>
</dbReference>
<feature type="coiled-coil region" evidence="9">
    <location>
        <begin position="145"/>
        <end position="172"/>
    </location>
</feature>
<dbReference type="PANTHER" id="PTHR23117:SF13">
    <property type="entry name" value="GUANYLATE KINASE"/>
    <property type="match status" value="1"/>
</dbReference>
<keyword evidence="9" id="KW-0175">Coiled coil</keyword>
<accession>A0A9W9U4Z0</accession>
<reference evidence="11" key="1">
    <citation type="submission" date="2022-12" db="EMBL/GenBank/DDBJ databases">
        <authorList>
            <person name="Petersen C."/>
        </authorList>
    </citation>
    <scope>NUCLEOTIDE SEQUENCE</scope>
    <source>
        <strain evidence="11">IBT 21472</strain>
    </source>
</reference>
<dbReference type="EMBL" id="JAPZBO010000004">
    <property type="protein sequence ID" value="KAJ5318474.1"/>
    <property type="molecule type" value="Genomic_DNA"/>
</dbReference>
<proteinExistence type="inferred from homology"/>
<reference evidence="11" key="2">
    <citation type="journal article" date="2023" name="IMA Fungus">
        <title>Comparative genomic study of the Penicillium genus elucidates a diverse pangenome and 15 lateral gene transfer events.</title>
        <authorList>
            <person name="Petersen C."/>
            <person name="Sorensen T."/>
            <person name="Nielsen M.R."/>
            <person name="Sondergaard T.E."/>
            <person name="Sorensen J.L."/>
            <person name="Fitzpatrick D.A."/>
            <person name="Frisvad J.C."/>
            <person name="Nielsen K.L."/>
        </authorList>
    </citation>
    <scope>NUCLEOTIDE SEQUENCE</scope>
    <source>
        <strain evidence="11">IBT 21472</strain>
    </source>
</reference>
<evidence type="ECO:0000256" key="7">
    <source>
        <dbReference type="ARBA" id="ARBA00022840"/>
    </source>
</evidence>
<dbReference type="Pfam" id="PF00625">
    <property type="entry name" value="Guanylate_kin"/>
    <property type="match status" value="1"/>
</dbReference>
<evidence type="ECO:0000256" key="3">
    <source>
        <dbReference type="ARBA" id="ARBA00016296"/>
    </source>
</evidence>
<evidence type="ECO:0000313" key="11">
    <source>
        <dbReference type="EMBL" id="KAJ5318474.1"/>
    </source>
</evidence>
<dbReference type="NCBIfam" id="TIGR03263">
    <property type="entry name" value="guanyl_kin"/>
    <property type="match status" value="1"/>
</dbReference>
<dbReference type="Proteomes" id="UP001147746">
    <property type="component" value="Unassembled WGS sequence"/>
</dbReference>
<dbReference type="FunFam" id="3.40.50.300:FF:000776">
    <property type="entry name" value="Guanylate kinase 2"/>
    <property type="match status" value="1"/>
</dbReference>
<dbReference type="SUPFAM" id="SSF52540">
    <property type="entry name" value="P-loop containing nucleoside triphosphate hydrolases"/>
    <property type="match status" value="1"/>
</dbReference>
<dbReference type="EC" id="2.7.4.8" evidence="2"/>
<evidence type="ECO:0000313" key="12">
    <source>
        <dbReference type="Proteomes" id="UP001147746"/>
    </source>
</evidence>
<dbReference type="PANTHER" id="PTHR23117">
    <property type="entry name" value="GUANYLATE KINASE-RELATED"/>
    <property type="match status" value="1"/>
</dbReference>
<protein>
    <recommendedName>
        <fullName evidence="3">Guanylate kinase</fullName>
        <ecNumber evidence="2">2.7.4.8</ecNumber>
    </recommendedName>
    <alternativeName>
        <fullName evidence="8">GMP kinase</fullName>
    </alternativeName>
</protein>
<evidence type="ECO:0000256" key="8">
    <source>
        <dbReference type="ARBA" id="ARBA00030128"/>
    </source>
</evidence>
<evidence type="ECO:0000256" key="9">
    <source>
        <dbReference type="SAM" id="Coils"/>
    </source>
</evidence>
<dbReference type="InterPro" id="IPR020590">
    <property type="entry name" value="Guanylate_kinase_CS"/>
</dbReference>
<evidence type="ECO:0000256" key="6">
    <source>
        <dbReference type="ARBA" id="ARBA00022777"/>
    </source>
</evidence>
<comment type="similarity">
    <text evidence="1">Belongs to the guanylate kinase family.</text>
</comment>
<dbReference type="PROSITE" id="PS50052">
    <property type="entry name" value="GUANYLATE_KINASE_2"/>
    <property type="match status" value="1"/>
</dbReference>
<evidence type="ECO:0000256" key="1">
    <source>
        <dbReference type="ARBA" id="ARBA00005790"/>
    </source>
</evidence>
<dbReference type="GO" id="GO:0005524">
    <property type="term" value="F:ATP binding"/>
    <property type="evidence" value="ECO:0007669"/>
    <property type="project" value="UniProtKB-KW"/>
</dbReference>
<dbReference type="InterPro" id="IPR027417">
    <property type="entry name" value="P-loop_NTPase"/>
</dbReference>
<comment type="caution">
    <text evidence="11">The sequence shown here is derived from an EMBL/GenBank/DDBJ whole genome shotgun (WGS) entry which is preliminary data.</text>
</comment>
<dbReference type="SMART" id="SM00072">
    <property type="entry name" value="GuKc"/>
    <property type="match status" value="1"/>
</dbReference>
<dbReference type="PROSITE" id="PS00856">
    <property type="entry name" value="GUANYLATE_KINASE_1"/>
    <property type="match status" value="1"/>
</dbReference>
<dbReference type="AlphaFoldDB" id="A0A9W9U4Z0"/>
<keyword evidence="5" id="KW-0547">Nucleotide-binding</keyword>
<keyword evidence="12" id="KW-1185">Reference proteome</keyword>
<feature type="domain" description="Guanylate kinase-like" evidence="10">
    <location>
        <begin position="12"/>
        <end position="196"/>
    </location>
</feature>